<accession>A0ACB7ICW6</accession>
<dbReference type="EMBL" id="CM004388">
    <property type="protein sequence ID" value="KAG8660926.1"/>
    <property type="molecule type" value="Genomic_DNA"/>
</dbReference>
<name>A0ACB7ICW6_MANES</name>
<evidence type="ECO:0000313" key="2">
    <source>
        <dbReference type="Proteomes" id="UP000091857"/>
    </source>
</evidence>
<proteinExistence type="predicted"/>
<evidence type="ECO:0000313" key="1">
    <source>
        <dbReference type="EMBL" id="KAG8660926.1"/>
    </source>
</evidence>
<gene>
    <name evidence="1" type="ORF">MANES_02G202166v8</name>
</gene>
<keyword evidence="2" id="KW-1185">Reference proteome</keyword>
<comment type="caution">
    <text evidence="1">The sequence shown here is derived from an EMBL/GenBank/DDBJ whole genome shotgun (WGS) entry which is preliminary data.</text>
</comment>
<protein>
    <submittedName>
        <fullName evidence="1">Uncharacterized protein</fullName>
    </submittedName>
</protein>
<organism evidence="1 2">
    <name type="scientific">Manihot esculenta</name>
    <name type="common">Cassava</name>
    <name type="synonym">Jatropha manihot</name>
    <dbReference type="NCBI Taxonomy" id="3983"/>
    <lineage>
        <taxon>Eukaryota</taxon>
        <taxon>Viridiplantae</taxon>
        <taxon>Streptophyta</taxon>
        <taxon>Embryophyta</taxon>
        <taxon>Tracheophyta</taxon>
        <taxon>Spermatophyta</taxon>
        <taxon>Magnoliopsida</taxon>
        <taxon>eudicotyledons</taxon>
        <taxon>Gunneridae</taxon>
        <taxon>Pentapetalae</taxon>
        <taxon>rosids</taxon>
        <taxon>fabids</taxon>
        <taxon>Malpighiales</taxon>
        <taxon>Euphorbiaceae</taxon>
        <taxon>Crotonoideae</taxon>
        <taxon>Manihoteae</taxon>
        <taxon>Manihot</taxon>
    </lineage>
</organism>
<sequence length="841" mass="94592">MASMGIQIASASASTSFSSPSSTPQWKYDVFLSFRGEDTRTSFTDHLYAALNQKGIVAFRDDRSLQRGKEIAPELLKAIEDSRLSIVILSRNYASSTWCLDELVKILDCMNTKGQIIFPIFYNVDPSDVRKQKGYFEKAFAKHDEDFGQNAEKVNKWRTTLTKVANLSGWDSHNRHETELIQDIVEAILARLNHAVSAPKIGQKIVWKESPDEPGKRSRLWVDKDVYHVLTENSGTEAVEMMTANFLGRKNINLSAKALSNMRKLRLLKMANVQLSQGLEFLSNEIRLLEWHGYPLKSLPLCFKPEKLVELRMPCSCIKQLWSGIITLDGLKFIDLSHSQALRRTPDFTRAPNLEKLVLEGCTSLIEVHPSIFLLKRLIILNMKDCIGLQTLPISIEMPSLQVLILSGCFKLKKFPEIKGNMEHLLELHLEGTAIVELPLSIEHLSGLVLLNLRNCKRLISLPSNIFHYISLKTLILSGCSKFDKFPGKLGNEECLEELDISGTAVRQLPSSIVLLKNLRRLTWQGCEVQPSEPWSSLLNYFSSWQSLTSLNLSNCNFPGVVVPSDIGCLSSLEDLDLSFNKFASLPASISQLSSLTLLRLVGCKWLQSLPELPANVKYVFAGGCIALENIPNPLKPCTLRVLKLDLFNCHGLVDHHNLSSWACKLLKTHLKGLSSETSFFKFGVCIPGSEIPEWFKNQNMGSSISVDLPPHRNNDNLMGFAFCANFILRPSASSNYGYEKKTRSRDFILGCRIKNDQGEDDLIDSSFYLTTLEENSAQIGLDHLWLVCKRLHSISKTASLDGHDPNGSSLSFWAQSVFSNVEVEYRKCGFRFAYSQDLEE</sequence>
<dbReference type="Proteomes" id="UP000091857">
    <property type="component" value="Chromosome 2"/>
</dbReference>
<reference evidence="2" key="1">
    <citation type="journal article" date="2016" name="Nat. Biotechnol.">
        <title>Sequencing wild and cultivated cassava and related species reveals extensive interspecific hybridization and genetic diversity.</title>
        <authorList>
            <person name="Bredeson J.V."/>
            <person name="Lyons J.B."/>
            <person name="Prochnik S.E."/>
            <person name="Wu G.A."/>
            <person name="Ha C.M."/>
            <person name="Edsinger-Gonzales E."/>
            <person name="Grimwood J."/>
            <person name="Schmutz J."/>
            <person name="Rabbi I.Y."/>
            <person name="Egesi C."/>
            <person name="Nauluvula P."/>
            <person name="Lebot V."/>
            <person name="Ndunguru J."/>
            <person name="Mkamilo G."/>
            <person name="Bart R.S."/>
            <person name="Setter T.L."/>
            <person name="Gleadow R.M."/>
            <person name="Kulakow P."/>
            <person name="Ferguson M.E."/>
            <person name="Rounsley S."/>
            <person name="Rokhsar D.S."/>
        </authorList>
    </citation>
    <scope>NUCLEOTIDE SEQUENCE [LARGE SCALE GENOMIC DNA]</scope>
    <source>
        <strain evidence="2">cv. AM560-2</strain>
    </source>
</reference>